<evidence type="ECO:0000313" key="3">
    <source>
        <dbReference type="Proteomes" id="UP000799753"/>
    </source>
</evidence>
<proteinExistence type="predicted"/>
<organism evidence="2 3">
    <name type="scientific">Massarina eburnea CBS 473.64</name>
    <dbReference type="NCBI Taxonomy" id="1395130"/>
    <lineage>
        <taxon>Eukaryota</taxon>
        <taxon>Fungi</taxon>
        <taxon>Dikarya</taxon>
        <taxon>Ascomycota</taxon>
        <taxon>Pezizomycotina</taxon>
        <taxon>Dothideomycetes</taxon>
        <taxon>Pleosporomycetidae</taxon>
        <taxon>Pleosporales</taxon>
        <taxon>Massarineae</taxon>
        <taxon>Massarinaceae</taxon>
        <taxon>Massarina</taxon>
    </lineage>
</organism>
<sequence>MSTASSSTDTALLISFGILTLLATIAGLHYRDSLFCLLCRSLHHAWTVSKWTCFRRNCFRVSC</sequence>
<keyword evidence="3" id="KW-1185">Reference proteome</keyword>
<protein>
    <submittedName>
        <fullName evidence="2">Uncharacterized protein</fullName>
    </submittedName>
</protein>
<feature type="transmembrane region" description="Helical" evidence="1">
    <location>
        <begin position="12"/>
        <end position="30"/>
    </location>
</feature>
<evidence type="ECO:0000256" key="1">
    <source>
        <dbReference type="SAM" id="Phobius"/>
    </source>
</evidence>
<keyword evidence="1" id="KW-0812">Transmembrane</keyword>
<reference evidence="2" key="1">
    <citation type="journal article" date="2020" name="Stud. Mycol.">
        <title>101 Dothideomycetes genomes: a test case for predicting lifestyles and emergence of pathogens.</title>
        <authorList>
            <person name="Haridas S."/>
            <person name="Albert R."/>
            <person name="Binder M."/>
            <person name="Bloem J."/>
            <person name="Labutti K."/>
            <person name="Salamov A."/>
            <person name="Andreopoulos B."/>
            <person name="Baker S."/>
            <person name="Barry K."/>
            <person name="Bills G."/>
            <person name="Bluhm B."/>
            <person name="Cannon C."/>
            <person name="Castanera R."/>
            <person name="Culley D."/>
            <person name="Daum C."/>
            <person name="Ezra D."/>
            <person name="Gonzalez J."/>
            <person name="Henrissat B."/>
            <person name="Kuo A."/>
            <person name="Liang C."/>
            <person name="Lipzen A."/>
            <person name="Lutzoni F."/>
            <person name="Magnuson J."/>
            <person name="Mondo S."/>
            <person name="Nolan M."/>
            <person name="Ohm R."/>
            <person name="Pangilinan J."/>
            <person name="Park H.-J."/>
            <person name="Ramirez L."/>
            <person name="Alfaro M."/>
            <person name="Sun H."/>
            <person name="Tritt A."/>
            <person name="Yoshinaga Y."/>
            <person name="Zwiers L.-H."/>
            <person name="Turgeon B."/>
            <person name="Goodwin S."/>
            <person name="Spatafora J."/>
            <person name="Crous P."/>
            <person name="Grigoriev I."/>
        </authorList>
    </citation>
    <scope>NUCLEOTIDE SEQUENCE</scope>
    <source>
        <strain evidence="2">CBS 473.64</strain>
    </source>
</reference>
<gene>
    <name evidence="2" type="ORF">P280DRAFT_412255</name>
</gene>
<keyword evidence="1" id="KW-1133">Transmembrane helix</keyword>
<keyword evidence="1" id="KW-0472">Membrane</keyword>
<name>A0A6A6RIG0_9PLEO</name>
<evidence type="ECO:0000313" key="2">
    <source>
        <dbReference type="EMBL" id="KAF2635096.1"/>
    </source>
</evidence>
<dbReference type="EMBL" id="MU006810">
    <property type="protein sequence ID" value="KAF2635096.1"/>
    <property type="molecule type" value="Genomic_DNA"/>
</dbReference>
<dbReference type="Proteomes" id="UP000799753">
    <property type="component" value="Unassembled WGS sequence"/>
</dbReference>
<accession>A0A6A6RIG0</accession>
<dbReference type="OrthoDB" id="3790834at2759"/>
<dbReference type="AlphaFoldDB" id="A0A6A6RIG0"/>